<dbReference type="Pfam" id="PF00662">
    <property type="entry name" value="Proton_antipo_N"/>
    <property type="match status" value="1"/>
</dbReference>
<feature type="transmembrane region" description="Helical" evidence="10">
    <location>
        <begin position="205"/>
        <end position="223"/>
    </location>
</feature>
<dbReference type="InterPro" id="IPR003945">
    <property type="entry name" value="NU5C-like"/>
</dbReference>
<feature type="transmembrane region" description="Helical" evidence="10">
    <location>
        <begin position="109"/>
        <end position="128"/>
    </location>
</feature>
<feature type="transmembrane region" description="Helical" evidence="10">
    <location>
        <begin position="409"/>
        <end position="435"/>
    </location>
</feature>
<keyword evidence="6" id="KW-0249">Electron transport</keyword>
<comment type="function">
    <text evidence="10">Core subunit of the mitochondrial membrane respiratory chain NADH dehydrogenase (Complex I) which catalyzes electron transfer from NADH through the respiratory chain, using ubiquinone as an electron acceptor. Essential for the catalytic activity and assembly of complex I.</text>
</comment>
<dbReference type="AlphaFoldDB" id="A0A6M9ATX4"/>
<geneLocation type="mitochondrion" evidence="13"/>
<dbReference type="PANTHER" id="PTHR42829:SF2">
    <property type="entry name" value="NADH-UBIQUINONE OXIDOREDUCTASE CHAIN 5"/>
    <property type="match status" value="1"/>
</dbReference>
<feature type="domain" description="NADH:quinone oxidoreductase/Mrp antiporter transmembrane" evidence="11">
    <location>
        <begin position="102"/>
        <end position="377"/>
    </location>
</feature>
<evidence type="ECO:0000256" key="4">
    <source>
        <dbReference type="ARBA" id="ARBA00021096"/>
    </source>
</evidence>
<organism evidence="13">
    <name type="scientific">Anterhynchium aff. flavomarginatum SC</name>
    <dbReference type="NCBI Taxonomy" id="2742731"/>
    <lineage>
        <taxon>Eukaryota</taxon>
        <taxon>Metazoa</taxon>
        <taxon>Ecdysozoa</taxon>
        <taxon>Arthropoda</taxon>
        <taxon>Hexapoda</taxon>
        <taxon>Insecta</taxon>
        <taxon>Pterygota</taxon>
        <taxon>Neoptera</taxon>
        <taxon>Endopterygota</taxon>
        <taxon>Hymenoptera</taxon>
        <taxon>Apocrita</taxon>
        <taxon>Aculeata</taxon>
        <taxon>Vespoidea</taxon>
        <taxon>Vespidae</taxon>
        <taxon>Eumeninae</taxon>
        <taxon>Anterhynchium</taxon>
    </lineage>
</organism>
<sequence length="557" mass="65069">MIYMYIYMLLLLSFFFFFFSLLCLYFKFSLFLYWSVMKLNSFLIEFILLIDWISLIFLSTVSIISSFVLMYSIFYMEGDKTINRFYYLVLMFILSMFLMILSPNVMSVLIGWDGLGLVSYGLIIYYQNWKSFNSGMVTVLLNRLGDVGILMMISLLMIKGSWNLMFYFNEMYLMIMFLVVSACTKSAQIPFSVWLPMAMAAPTPVSSLVHSSTLVTAGVYLMIRFNMFMVEFMGNYLFLVSSFTMMMAGFVANFENDLKKIIALSTLSQLGLMMSILSLGEVSVGFFHLIMHALFKSLLFMCSGVIIHMMLNNQDIRLMGGLIKFYPFVSVIFMFSSMSLCGLPFLSGFYSKDLIMELFLMKKMNLFSLIMVFISTMFTVSYSIRLIYLVNLNGLNELNFLMINKENSFMSLSMLILFIFSILGGYIFMNMFFYVENIIVLKFLEKNLVLMICFIGGLLGIYITKKKIKFSLCKNIFLSKMFGLEFILSNFYKSVNFWAYNFFKLDKGMIEFIQVFSFKSNIFLKFFNFFSYYYMTLSKILIYFIFLILVYIFLLST</sequence>
<comment type="function">
    <text evidence="1">Core subunit of the mitochondrial membrane respiratory chain NADH dehydrogenase (Complex I) that is believed to belong to the minimal assembly required for catalysis. Complex I functions in the transfer of electrons from NADH to the respiratory chain. The immediate electron acceptor for the enzyme is believed to be ubiquinone.</text>
</comment>
<dbReference type="GO" id="GO:0015990">
    <property type="term" value="P:electron transport coupled proton transport"/>
    <property type="evidence" value="ECO:0007669"/>
    <property type="project" value="TreeGrafter"/>
</dbReference>
<evidence type="ECO:0000256" key="1">
    <source>
        <dbReference type="ARBA" id="ARBA00003257"/>
    </source>
</evidence>
<feature type="transmembrane region" description="Helical" evidence="10">
    <location>
        <begin position="476"/>
        <end position="492"/>
    </location>
</feature>
<comment type="catalytic activity">
    <reaction evidence="9 10">
        <text>a ubiquinone + NADH + 5 H(+)(in) = a ubiquinol + NAD(+) + 4 H(+)(out)</text>
        <dbReference type="Rhea" id="RHEA:29091"/>
        <dbReference type="Rhea" id="RHEA-COMP:9565"/>
        <dbReference type="Rhea" id="RHEA-COMP:9566"/>
        <dbReference type="ChEBI" id="CHEBI:15378"/>
        <dbReference type="ChEBI" id="CHEBI:16389"/>
        <dbReference type="ChEBI" id="CHEBI:17976"/>
        <dbReference type="ChEBI" id="CHEBI:57540"/>
        <dbReference type="ChEBI" id="CHEBI:57945"/>
        <dbReference type="EC" id="7.1.1.2"/>
    </reaction>
</comment>
<evidence type="ECO:0000256" key="9">
    <source>
        <dbReference type="ARBA" id="ARBA00049551"/>
    </source>
</evidence>
<name>A0A6M9ATX4_9HYME</name>
<feature type="transmembrane region" description="Helical" evidence="10">
    <location>
        <begin position="286"/>
        <end position="311"/>
    </location>
</feature>
<reference evidence="13" key="1">
    <citation type="submission" date="2018-10" db="EMBL/GenBank/DDBJ databases">
        <title>Mitochondrial genome of four interrelated genera and Comparative analysis in the family Vespidae (Hymenoptera: Vespidae).</title>
        <authorList>
            <person name="Zhang Q.-H."/>
            <person name="Li T.-J."/>
        </authorList>
    </citation>
    <scope>NUCLEOTIDE SEQUENCE</scope>
</reference>
<evidence type="ECO:0000259" key="12">
    <source>
        <dbReference type="Pfam" id="PF00662"/>
    </source>
</evidence>
<evidence type="ECO:0000256" key="3">
    <source>
        <dbReference type="ARBA" id="ARBA00012944"/>
    </source>
</evidence>
<feature type="transmembrane region" description="Helical" evidence="10">
    <location>
        <begin position="85"/>
        <end position="103"/>
    </location>
</feature>
<keyword evidence="7 10" id="KW-1133">Transmembrane helix</keyword>
<keyword evidence="8 10" id="KW-0472">Membrane</keyword>
<dbReference type="GO" id="GO:0008137">
    <property type="term" value="F:NADH dehydrogenase (ubiquinone) activity"/>
    <property type="evidence" value="ECO:0007669"/>
    <property type="project" value="UniProtKB-EC"/>
</dbReference>
<dbReference type="GO" id="GO:0042773">
    <property type="term" value="P:ATP synthesis coupled electron transport"/>
    <property type="evidence" value="ECO:0007669"/>
    <property type="project" value="InterPro"/>
</dbReference>
<comment type="subcellular location">
    <subcellularLocation>
        <location evidence="2">Membrane</location>
        <topology evidence="2">Multi-pass membrane protein</topology>
    </subcellularLocation>
</comment>
<accession>A0A6M9ATX4</accession>
<feature type="transmembrane region" description="Helical" evidence="10">
    <location>
        <begin position="140"/>
        <end position="158"/>
    </location>
</feature>
<comment type="similarity">
    <text evidence="10">Belongs to the complex I subunit 5 family.</text>
</comment>
<gene>
    <name evidence="13" type="primary">ND5</name>
</gene>
<dbReference type="EC" id="7.1.1.2" evidence="3 10"/>
<dbReference type="PRINTS" id="PR01435">
    <property type="entry name" value="NPOXDRDTASE5"/>
</dbReference>
<keyword evidence="10 13" id="KW-0496">Mitochondrion</keyword>
<keyword evidence="10" id="KW-0520">NAD</keyword>
<dbReference type="PRINTS" id="PR01434">
    <property type="entry name" value="NADHDHGNASE5"/>
</dbReference>
<keyword evidence="5 10" id="KW-0812">Transmembrane</keyword>
<evidence type="ECO:0000313" key="13">
    <source>
        <dbReference type="EMBL" id="QKK69279.1"/>
    </source>
</evidence>
<dbReference type="EMBL" id="MK051027">
    <property type="protein sequence ID" value="QKK69279.1"/>
    <property type="molecule type" value="Genomic_DNA"/>
</dbReference>
<feature type="transmembrane region" description="Helical" evidence="10">
    <location>
        <begin position="540"/>
        <end position="556"/>
    </location>
</feature>
<evidence type="ECO:0000256" key="10">
    <source>
        <dbReference type="RuleBase" id="RU003404"/>
    </source>
</evidence>
<feature type="domain" description="NADH-Ubiquinone oxidoreductase (complex I) chain 5 N-terminal" evidence="12">
    <location>
        <begin position="37"/>
        <end position="86"/>
    </location>
</feature>
<feature type="transmembrane region" description="Helical" evidence="10">
    <location>
        <begin position="235"/>
        <end position="254"/>
    </location>
</feature>
<evidence type="ECO:0000256" key="2">
    <source>
        <dbReference type="ARBA" id="ARBA00004141"/>
    </source>
</evidence>
<dbReference type="Pfam" id="PF00361">
    <property type="entry name" value="Proton_antipo_M"/>
    <property type="match status" value="1"/>
</dbReference>
<evidence type="ECO:0000256" key="7">
    <source>
        <dbReference type="ARBA" id="ARBA00022989"/>
    </source>
</evidence>
<dbReference type="PANTHER" id="PTHR42829">
    <property type="entry name" value="NADH-UBIQUINONE OXIDOREDUCTASE CHAIN 5"/>
    <property type="match status" value="1"/>
</dbReference>
<feature type="transmembrane region" description="Helical" evidence="10">
    <location>
        <begin position="261"/>
        <end position="280"/>
    </location>
</feature>
<dbReference type="GO" id="GO:0003954">
    <property type="term" value="F:NADH dehydrogenase activity"/>
    <property type="evidence" value="ECO:0007669"/>
    <property type="project" value="TreeGrafter"/>
</dbReference>
<evidence type="ECO:0000256" key="6">
    <source>
        <dbReference type="ARBA" id="ARBA00022982"/>
    </source>
</evidence>
<dbReference type="InterPro" id="IPR001750">
    <property type="entry name" value="ND/Mrp_TM"/>
</dbReference>
<protein>
    <recommendedName>
        <fullName evidence="4 10">NADH-ubiquinone oxidoreductase chain 5</fullName>
        <ecNumber evidence="3 10">7.1.1.2</ecNumber>
    </recommendedName>
</protein>
<keyword evidence="10" id="KW-0813">Transport</keyword>
<feature type="transmembrane region" description="Helical" evidence="10">
    <location>
        <begin position="447"/>
        <end position="464"/>
    </location>
</feature>
<keyword evidence="10" id="KW-0830">Ubiquinone</keyword>
<proteinExistence type="inferred from homology"/>
<dbReference type="GO" id="GO:0016020">
    <property type="term" value="C:membrane"/>
    <property type="evidence" value="ECO:0007669"/>
    <property type="project" value="UniProtKB-SubCell"/>
</dbReference>
<evidence type="ECO:0000256" key="8">
    <source>
        <dbReference type="ARBA" id="ARBA00023136"/>
    </source>
</evidence>
<feature type="transmembrane region" description="Helical" evidence="10">
    <location>
        <begin position="7"/>
        <end position="34"/>
    </location>
</feature>
<dbReference type="InterPro" id="IPR001516">
    <property type="entry name" value="Proton_antipo_N"/>
</dbReference>
<evidence type="ECO:0000259" key="11">
    <source>
        <dbReference type="Pfam" id="PF00361"/>
    </source>
</evidence>
<feature type="transmembrane region" description="Helical" evidence="10">
    <location>
        <begin position="366"/>
        <end position="388"/>
    </location>
</feature>
<feature type="transmembrane region" description="Helical" evidence="10">
    <location>
        <begin position="164"/>
        <end position="184"/>
    </location>
</feature>
<feature type="transmembrane region" description="Helical" evidence="10">
    <location>
        <begin position="46"/>
        <end position="73"/>
    </location>
</feature>
<feature type="transmembrane region" description="Helical" evidence="10">
    <location>
        <begin position="323"/>
        <end position="346"/>
    </location>
</feature>
<evidence type="ECO:0000256" key="5">
    <source>
        <dbReference type="ARBA" id="ARBA00022692"/>
    </source>
</evidence>